<dbReference type="EMBL" id="NHOG01000039">
    <property type="protein sequence ID" value="OVZ75500.1"/>
    <property type="molecule type" value="Genomic_DNA"/>
</dbReference>
<keyword evidence="2 4" id="KW-0238">DNA-binding</keyword>
<dbReference type="Proteomes" id="UP000195840">
    <property type="component" value="Unassembled WGS sequence"/>
</dbReference>
<dbReference type="GO" id="GO:0003677">
    <property type="term" value="F:DNA binding"/>
    <property type="evidence" value="ECO:0007669"/>
    <property type="project" value="UniProtKB-UniRule"/>
</dbReference>
<evidence type="ECO:0000259" key="5">
    <source>
        <dbReference type="PROSITE" id="PS50977"/>
    </source>
</evidence>
<dbReference type="Pfam" id="PF00440">
    <property type="entry name" value="TetR_N"/>
    <property type="match status" value="1"/>
</dbReference>
<accession>A0A0T9LGH4</accession>
<evidence type="ECO:0000256" key="4">
    <source>
        <dbReference type="PROSITE-ProRule" id="PRU00335"/>
    </source>
</evidence>
<dbReference type="InterPro" id="IPR001647">
    <property type="entry name" value="HTH_TetR"/>
</dbReference>
<dbReference type="SUPFAM" id="SSF46689">
    <property type="entry name" value="Homeodomain-like"/>
    <property type="match status" value="1"/>
</dbReference>
<dbReference type="PROSITE" id="PS01081">
    <property type="entry name" value="HTH_TETR_1"/>
    <property type="match status" value="1"/>
</dbReference>
<dbReference type="GeneID" id="61908961"/>
<dbReference type="SUPFAM" id="SSF48498">
    <property type="entry name" value="Tetracyclin repressor-like, C-terminal domain"/>
    <property type="match status" value="1"/>
</dbReference>
<reference evidence="6 8" key="1">
    <citation type="submission" date="2015-03" db="EMBL/GenBank/DDBJ databases">
        <authorList>
            <person name="Murphy D."/>
        </authorList>
    </citation>
    <scope>NUCLEOTIDE SEQUENCE [LARGE SCALE GENOMIC DNA]</scope>
    <source>
        <strain evidence="6 8">FCF326</strain>
    </source>
</reference>
<dbReference type="AlphaFoldDB" id="A0A0T9LGH4"/>
<dbReference type="Gene3D" id="1.10.10.60">
    <property type="entry name" value="Homeodomain-like"/>
    <property type="match status" value="1"/>
</dbReference>
<dbReference type="PANTHER" id="PTHR47506">
    <property type="entry name" value="TRANSCRIPTIONAL REGULATORY PROTEIN"/>
    <property type="match status" value="1"/>
</dbReference>
<keyword evidence="3" id="KW-0804">Transcription</keyword>
<dbReference type="PANTHER" id="PTHR47506:SF1">
    <property type="entry name" value="HTH-TYPE TRANSCRIPTIONAL REGULATOR YJDC"/>
    <property type="match status" value="1"/>
</dbReference>
<proteinExistence type="predicted"/>
<gene>
    <name evidence="7" type="ORF">CBW52_22285</name>
    <name evidence="6" type="ORF">ERS008491_02637</name>
</gene>
<sequence length="193" mass="21408">MSGRPREFDDVAVVEAAMEVFWSKGYEAASAQELVECTGLGRGSLYNAFGSKQKLYHEALTRYQELGIQAQAQILNGPGPIKSRLRALMQWGIDGDLDPVKNRGCMALFAALERSGKDAKVEQISKVYVTRLEQVLCQLFTQGQRDGEVSRESSALSMARAFLSSYYGLRILGRSMPDRAFLEDVMEGTLARL</sequence>
<organism evidence="6 8">
    <name type="scientific">Yersinia kristensenii</name>
    <dbReference type="NCBI Taxonomy" id="28152"/>
    <lineage>
        <taxon>Bacteria</taxon>
        <taxon>Pseudomonadati</taxon>
        <taxon>Pseudomonadota</taxon>
        <taxon>Gammaproteobacteria</taxon>
        <taxon>Enterobacterales</taxon>
        <taxon>Yersiniaceae</taxon>
        <taxon>Yersinia</taxon>
    </lineage>
</organism>
<dbReference type="InterPro" id="IPR023772">
    <property type="entry name" value="DNA-bd_HTH_TetR-type_CS"/>
</dbReference>
<keyword evidence="1" id="KW-0805">Transcription regulation</keyword>
<dbReference type="PROSITE" id="PS50977">
    <property type="entry name" value="HTH_TETR_2"/>
    <property type="match status" value="1"/>
</dbReference>
<dbReference type="InterPro" id="IPR036271">
    <property type="entry name" value="Tet_transcr_reg_TetR-rel_C_sf"/>
</dbReference>
<evidence type="ECO:0000313" key="6">
    <source>
        <dbReference type="EMBL" id="CNE93325.1"/>
    </source>
</evidence>
<evidence type="ECO:0000256" key="3">
    <source>
        <dbReference type="ARBA" id="ARBA00023163"/>
    </source>
</evidence>
<dbReference type="EMBL" id="CPYI01000010">
    <property type="protein sequence ID" value="CNE93325.1"/>
    <property type="molecule type" value="Genomic_DNA"/>
</dbReference>
<dbReference type="Proteomes" id="UP000045824">
    <property type="component" value="Unassembled WGS sequence"/>
</dbReference>
<dbReference type="InterPro" id="IPR009057">
    <property type="entry name" value="Homeodomain-like_sf"/>
</dbReference>
<evidence type="ECO:0000313" key="7">
    <source>
        <dbReference type="EMBL" id="OVZ75500.1"/>
    </source>
</evidence>
<feature type="domain" description="HTH tetR-type" evidence="5">
    <location>
        <begin position="7"/>
        <end position="67"/>
    </location>
</feature>
<evidence type="ECO:0000313" key="8">
    <source>
        <dbReference type="Proteomes" id="UP000045824"/>
    </source>
</evidence>
<keyword evidence="9" id="KW-1185">Reference proteome</keyword>
<dbReference type="RefSeq" id="WP_032820847.1">
    <property type="nucleotide sequence ID" value="NZ_CABHXR010000019.1"/>
</dbReference>
<protein>
    <submittedName>
        <fullName evidence="7">TetR family transcriptional regulator</fullName>
    </submittedName>
    <submittedName>
        <fullName evidence="6">Transcriptional repressor BetI</fullName>
    </submittedName>
</protein>
<evidence type="ECO:0000313" key="9">
    <source>
        <dbReference type="Proteomes" id="UP000195840"/>
    </source>
</evidence>
<dbReference type="OrthoDB" id="270177at2"/>
<dbReference type="PRINTS" id="PR00455">
    <property type="entry name" value="HTHTETR"/>
</dbReference>
<dbReference type="Gene3D" id="1.10.357.10">
    <property type="entry name" value="Tetracycline Repressor, domain 2"/>
    <property type="match status" value="1"/>
</dbReference>
<evidence type="ECO:0000256" key="2">
    <source>
        <dbReference type="ARBA" id="ARBA00023125"/>
    </source>
</evidence>
<reference evidence="7 9" key="2">
    <citation type="submission" date="2017-05" db="EMBL/GenBank/DDBJ databases">
        <title>Whole genome sequencing of Yersinia kristensenii.</title>
        <authorList>
            <person name="Campioni F."/>
        </authorList>
    </citation>
    <scope>NUCLEOTIDE SEQUENCE [LARGE SCALE GENOMIC DNA]</scope>
    <source>
        <strain evidence="7 9">CFSAN060538</strain>
    </source>
</reference>
<feature type="DNA-binding region" description="H-T-H motif" evidence="4">
    <location>
        <begin position="30"/>
        <end position="49"/>
    </location>
</feature>
<evidence type="ECO:0000256" key="1">
    <source>
        <dbReference type="ARBA" id="ARBA00023015"/>
    </source>
</evidence>
<name>A0A0T9LGH4_YERKR</name>